<dbReference type="KEGG" id="zma:100501927"/>
<dbReference type="AlphaFoldDB" id="C4J704"/>
<name>C4J704_MAIZE</name>
<sequence>MAAGAPAPEISYHLCSRDPSAHGRLLPIYADASMAAVAPAPDISSHLCSRARKSRLPTTPFHPWRLDILRSAPSPQHLSSHPLPQRSRPLGLAAAFPNSVCSRAPGAVLGRVPRLRGAQQQGAPLLALARPQHLQGPPVRRRRRGGQLRVRDPQRDAGVHPLLRERHGGSRCRRIPPSAASATAWPCRQPDSCAPSSSTCARTTRPFVACSWPTTPWSAGPWSAGANLSSTPPTASSSVASYRAPACPCPCANAASCRAPPTSATMAAASASTARSSSTSPGPTHRSSP</sequence>
<dbReference type="GeneID" id="100501927"/>
<dbReference type="EMBL" id="BT086601">
    <property type="protein sequence ID" value="ACR36954.1"/>
    <property type="molecule type" value="mRNA"/>
</dbReference>
<dbReference type="RefSeq" id="NP_001183494.1">
    <property type="nucleotide sequence ID" value="NM_001196565.1"/>
</dbReference>
<evidence type="ECO:0000313" key="2">
    <source>
        <dbReference type="EMBL" id="ACR36954.1"/>
    </source>
</evidence>
<accession>C4J704</accession>
<feature type="region of interest" description="Disordered" evidence="1">
    <location>
        <begin position="133"/>
        <end position="155"/>
    </location>
</feature>
<organism evidence="2">
    <name type="scientific">Zea mays</name>
    <name type="common">Maize</name>
    <dbReference type="NCBI Taxonomy" id="4577"/>
    <lineage>
        <taxon>Eukaryota</taxon>
        <taxon>Viridiplantae</taxon>
        <taxon>Streptophyta</taxon>
        <taxon>Embryophyta</taxon>
        <taxon>Tracheophyta</taxon>
        <taxon>Spermatophyta</taxon>
        <taxon>Magnoliopsida</taxon>
        <taxon>Liliopsida</taxon>
        <taxon>Poales</taxon>
        <taxon>Poaceae</taxon>
        <taxon>PACMAD clade</taxon>
        <taxon>Panicoideae</taxon>
        <taxon>Andropogonodae</taxon>
        <taxon>Andropogoneae</taxon>
        <taxon>Tripsacinae</taxon>
        <taxon>Zea</taxon>
    </lineage>
</organism>
<proteinExistence type="evidence at transcript level"/>
<feature type="region of interest" description="Disordered" evidence="1">
    <location>
        <begin position="256"/>
        <end position="289"/>
    </location>
</feature>
<protein>
    <submittedName>
        <fullName evidence="2">Uncharacterized protein</fullName>
    </submittedName>
</protein>
<reference evidence="2" key="1">
    <citation type="journal article" date="2009" name="PLoS Genet.">
        <title>Sequencing, mapping, and analysis of 27,455 maize full-length cDNAs.</title>
        <authorList>
            <person name="Soderlund C."/>
            <person name="Descour A."/>
            <person name="Kudrna D."/>
            <person name="Bomhoff M."/>
            <person name="Boyd L."/>
            <person name="Currie J."/>
            <person name="Angelova A."/>
            <person name="Collura K."/>
            <person name="Wissotski M."/>
            <person name="Ashley E."/>
            <person name="Morrow D."/>
            <person name="Fernandes J."/>
            <person name="Walbot V."/>
            <person name="Yu Y."/>
        </authorList>
    </citation>
    <scope>NUCLEOTIDE SEQUENCE</scope>
    <source>
        <strain evidence="2">B73</strain>
    </source>
</reference>
<evidence type="ECO:0000256" key="1">
    <source>
        <dbReference type="SAM" id="MobiDB-lite"/>
    </source>
</evidence>